<dbReference type="Pfam" id="PF07702">
    <property type="entry name" value="UTRA"/>
    <property type="match status" value="1"/>
</dbReference>
<dbReference type="PROSITE" id="PS50949">
    <property type="entry name" value="HTH_GNTR"/>
    <property type="match status" value="1"/>
</dbReference>
<dbReference type="GO" id="GO:0003677">
    <property type="term" value="F:DNA binding"/>
    <property type="evidence" value="ECO:0007669"/>
    <property type="project" value="UniProtKB-KW"/>
</dbReference>
<dbReference type="AlphaFoldDB" id="K1DZA9"/>
<dbReference type="Proteomes" id="UP000004474">
    <property type="component" value="Unassembled WGS sequence"/>
</dbReference>
<evidence type="ECO:0000256" key="1">
    <source>
        <dbReference type="ARBA" id="ARBA00023015"/>
    </source>
</evidence>
<dbReference type="STRING" id="1210046.B277_05169"/>
<accession>K1DZA9</accession>
<sequence length="250" mass="27704">MLPGMSAQQLEVVIDRESPVPLYHQLAEQLTAAVDDGRLQPGDPFENEVALATRLSLSRPTVRRAIQKMVDQGLLVRRRGLGTRVANRKVHRKARLSSLFDDLEAEGRQPRTEIVELEMGTDERAAAALDLEPGTEMLSLVRVRSAGDQPLAIMHNWLPPAHADITREALEAQGLYALLRRRGVRPVVARQSIGARMPTAAERRALGLRSGQPVLTMTRMAFDASGAAVEFGDHAYRAEDYTIDLMLDER</sequence>
<feature type="domain" description="HTH gntR-type" evidence="4">
    <location>
        <begin position="20"/>
        <end position="88"/>
    </location>
</feature>
<dbReference type="GO" id="GO:0003700">
    <property type="term" value="F:DNA-binding transcription factor activity"/>
    <property type="evidence" value="ECO:0007669"/>
    <property type="project" value="InterPro"/>
</dbReference>
<dbReference type="CDD" id="cd07377">
    <property type="entry name" value="WHTH_GntR"/>
    <property type="match status" value="1"/>
</dbReference>
<dbReference type="PANTHER" id="PTHR44846">
    <property type="entry name" value="MANNOSYL-D-GLYCERATE TRANSPORT/METABOLISM SYSTEM REPRESSOR MNGR-RELATED"/>
    <property type="match status" value="1"/>
</dbReference>
<dbReference type="InterPro" id="IPR036390">
    <property type="entry name" value="WH_DNA-bd_sf"/>
</dbReference>
<dbReference type="InterPro" id="IPR028978">
    <property type="entry name" value="Chorismate_lyase_/UTRA_dom_sf"/>
</dbReference>
<name>K1DZA9_9MICO</name>
<keyword evidence="3" id="KW-0804">Transcription</keyword>
<evidence type="ECO:0000256" key="2">
    <source>
        <dbReference type="ARBA" id="ARBA00023125"/>
    </source>
</evidence>
<dbReference type="InterPro" id="IPR050679">
    <property type="entry name" value="Bact_HTH_transcr_reg"/>
</dbReference>
<evidence type="ECO:0000256" key="3">
    <source>
        <dbReference type="ARBA" id="ARBA00023163"/>
    </source>
</evidence>
<dbReference type="InterPro" id="IPR000524">
    <property type="entry name" value="Tscrpt_reg_HTH_GntR"/>
</dbReference>
<dbReference type="InterPro" id="IPR011663">
    <property type="entry name" value="UTRA"/>
</dbReference>
<dbReference type="SMART" id="SM00866">
    <property type="entry name" value="UTRA"/>
    <property type="match status" value="1"/>
</dbReference>
<dbReference type="PATRIC" id="fig|1210046.3.peg.1002"/>
<dbReference type="InterPro" id="IPR036388">
    <property type="entry name" value="WH-like_DNA-bd_sf"/>
</dbReference>
<dbReference type="EMBL" id="ALWX01000019">
    <property type="protein sequence ID" value="EKA61905.1"/>
    <property type="molecule type" value="Genomic_DNA"/>
</dbReference>
<dbReference type="Gene3D" id="3.40.1410.10">
    <property type="entry name" value="Chorismate lyase-like"/>
    <property type="match status" value="1"/>
</dbReference>
<dbReference type="Gene3D" id="1.10.10.10">
    <property type="entry name" value="Winged helix-like DNA-binding domain superfamily/Winged helix DNA-binding domain"/>
    <property type="match status" value="1"/>
</dbReference>
<dbReference type="eggNOG" id="COG2188">
    <property type="taxonomic scope" value="Bacteria"/>
</dbReference>
<evidence type="ECO:0000259" key="4">
    <source>
        <dbReference type="PROSITE" id="PS50949"/>
    </source>
</evidence>
<organism evidence="5 6">
    <name type="scientific">Janibacter hoylei PVAS-1</name>
    <dbReference type="NCBI Taxonomy" id="1210046"/>
    <lineage>
        <taxon>Bacteria</taxon>
        <taxon>Bacillati</taxon>
        <taxon>Actinomycetota</taxon>
        <taxon>Actinomycetes</taxon>
        <taxon>Micrococcales</taxon>
        <taxon>Intrasporangiaceae</taxon>
        <taxon>Janibacter</taxon>
    </lineage>
</organism>
<evidence type="ECO:0000313" key="6">
    <source>
        <dbReference type="Proteomes" id="UP000004474"/>
    </source>
</evidence>
<dbReference type="SMART" id="SM00345">
    <property type="entry name" value="HTH_GNTR"/>
    <property type="match status" value="1"/>
</dbReference>
<protein>
    <submittedName>
        <fullName evidence="5">GntR family transcriptional regulator</fullName>
    </submittedName>
</protein>
<dbReference type="SUPFAM" id="SSF64288">
    <property type="entry name" value="Chorismate lyase-like"/>
    <property type="match status" value="1"/>
</dbReference>
<dbReference type="Pfam" id="PF00392">
    <property type="entry name" value="GntR"/>
    <property type="match status" value="1"/>
</dbReference>
<evidence type="ECO:0000313" key="5">
    <source>
        <dbReference type="EMBL" id="EKA61905.1"/>
    </source>
</evidence>
<dbReference type="GO" id="GO:0045892">
    <property type="term" value="P:negative regulation of DNA-templated transcription"/>
    <property type="evidence" value="ECO:0007669"/>
    <property type="project" value="TreeGrafter"/>
</dbReference>
<comment type="caution">
    <text evidence="5">The sequence shown here is derived from an EMBL/GenBank/DDBJ whole genome shotgun (WGS) entry which is preliminary data.</text>
</comment>
<gene>
    <name evidence="5" type="ORF">B277_05169</name>
</gene>
<reference evidence="5 6" key="1">
    <citation type="journal article" date="2012" name="J. Bacteriol.">
        <title>Genome Sequence of Janibacter hoylei MTCC8307, Isolated from the Stratospheric Air.</title>
        <authorList>
            <person name="Pawar S.P."/>
            <person name="Dhotre D.P."/>
            <person name="Shetty S.A."/>
            <person name="Chowdhury S.P."/>
            <person name="Chaudhari B.L."/>
            <person name="Shouche Y.S."/>
        </authorList>
    </citation>
    <scope>NUCLEOTIDE SEQUENCE [LARGE SCALE GENOMIC DNA]</scope>
    <source>
        <strain evidence="5 6">PVAS-1</strain>
    </source>
</reference>
<proteinExistence type="predicted"/>
<dbReference type="SUPFAM" id="SSF46785">
    <property type="entry name" value="Winged helix' DNA-binding domain"/>
    <property type="match status" value="1"/>
</dbReference>
<keyword evidence="2" id="KW-0238">DNA-binding</keyword>
<keyword evidence="1" id="KW-0805">Transcription regulation</keyword>
<dbReference type="PANTHER" id="PTHR44846:SF17">
    <property type="entry name" value="GNTR-FAMILY TRANSCRIPTIONAL REGULATOR"/>
    <property type="match status" value="1"/>
</dbReference>